<dbReference type="InterPro" id="IPR032710">
    <property type="entry name" value="NTF2-like_dom_sf"/>
</dbReference>
<accession>A0A8E2JCX1</accession>
<feature type="domain" description="SnoaL-like" evidence="1">
    <location>
        <begin position="24"/>
        <end position="149"/>
    </location>
</feature>
<protein>
    <recommendedName>
        <fullName evidence="1">SnoaL-like domain-containing protein</fullName>
    </recommendedName>
</protein>
<dbReference type="InterPro" id="IPR037401">
    <property type="entry name" value="SnoaL-like"/>
</dbReference>
<dbReference type="EMBL" id="KV745088">
    <property type="protein sequence ID" value="OCK77975.1"/>
    <property type="molecule type" value="Genomic_DNA"/>
</dbReference>
<dbReference type="Pfam" id="PF13577">
    <property type="entry name" value="SnoaL_4"/>
    <property type="match status" value="1"/>
</dbReference>
<dbReference type="SUPFAM" id="SSF54427">
    <property type="entry name" value="NTF2-like"/>
    <property type="match status" value="1"/>
</dbReference>
<evidence type="ECO:0000313" key="2">
    <source>
        <dbReference type="EMBL" id="OCK77975.1"/>
    </source>
</evidence>
<proteinExistence type="predicted"/>
<keyword evidence="3" id="KW-1185">Reference proteome</keyword>
<sequence length="166" mass="18409">MVHASPVAYSSTTAEASVPTPDIYEQIHKAEAGLANCLDTKNWDNLHNFMTQDVVYDNSAFGPGKGAVSTGLDQVITNTKNAFGDSMVSHSVTTALINFYNATSAHVITYLIFSKWDPTSLTDGNKTYRVYEKCDDNFVLDQGLWKLKYSKVTDMAPKFEQPYFGQ</sequence>
<evidence type="ECO:0000313" key="3">
    <source>
        <dbReference type="Proteomes" id="UP000250266"/>
    </source>
</evidence>
<dbReference type="Proteomes" id="UP000250266">
    <property type="component" value="Unassembled WGS sequence"/>
</dbReference>
<organism evidence="2 3">
    <name type="scientific">Lepidopterella palustris CBS 459.81</name>
    <dbReference type="NCBI Taxonomy" id="1314670"/>
    <lineage>
        <taxon>Eukaryota</taxon>
        <taxon>Fungi</taxon>
        <taxon>Dikarya</taxon>
        <taxon>Ascomycota</taxon>
        <taxon>Pezizomycotina</taxon>
        <taxon>Dothideomycetes</taxon>
        <taxon>Pleosporomycetidae</taxon>
        <taxon>Mytilinidiales</taxon>
        <taxon>Argynnaceae</taxon>
        <taxon>Lepidopterella</taxon>
    </lineage>
</organism>
<dbReference type="Gene3D" id="3.10.450.50">
    <property type="match status" value="1"/>
</dbReference>
<reference evidence="2 3" key="1">
    <citation type="journal article" date="2016" name="Nat. Commun.">
        <title>Ectomycorrhizal ecology is imprinted in the genome of the dominant symbiotic fungus Cenococcum geophilum.</title>
        <authorList>
            <consortium name="DOE Joint Genome Institute"/>
            <person name="Peter M."/>
            <person name="Kohler A."/>
            <person name="Ohm R.A."/>
            <person name="Kuo A."/>
            <person name="Krutzmann J."/>
            <person name="Morin E."/>
            <person name="Arend M."/>
            <person name="Barry K.W."/>
            <person name="Binder M."/>
            <person name="Choi C."/>
            <person name="Clum A."/>
            <person name="Copeland A."/>
            <person name="Grisel N."/>
            <person name="Haridas S."/>
            <person name="Kipfer T."/>
            <person name="LaButti K."/>
            <person name="Lindquist E."/>
            <person name="Lipzen A."/>
            <person name="Maire R."/>
            <person name="Meier B."/>
            <person name="Mihaltcheva S."/>
            <person name="Molinier V."/>
            <person name="Murat C."/>
            <person name="Poggeler S."/>
            <person name="Quandt C.A."/>
            <person name="Sperisen C."/>
            <person name="Tritt A."/>
            <person name="Tisserant E."/>
            <person name="Crous P.W."/>
            <person name="Henrissat B."/>
            <person name="Nehls U."/>
            <person name="Egli S."/>
            <person name="Spatafora J.W."/>
            <person name="Grigoriev I.V."/>
            <person name="Martin F.M."/>
        </authorList>
    </citation>
    <scope>NUCLEOTIDE SEQUENCE [LARGE SCALE GENOMIC DNA]</scope>
    <source>
        <strain evidence="2 3">CBS 459.81</strain>
    </source>
</reference>
<name>A0A8E2JCX1_9PEZI</name>
<gene>
    <name evidence="2" type="ORF">K432DRAFT_303008</name>
</gene>
<evidence type="ECO:0000259" key="1">
    <source>
        <dbReference type="Pfam" id="PF13577"/>
    </source>
</evidence>
<dbReference type="AlphaFoldDB" id="A0A8E2JCX1"/>
<dbReference type="OrthoDB" id="2148716at2759"/>